<evidence type="ECO:0000313" key="1">
    <source>
        <dbReference type="EMBL" id="KOF87199.1"/>
    </source>
</evidence>
<reference evidence="1" key="1">
    <citation type="submission" date="2015-07" db="EMBL/GenBank/DDBJ databases">
        <title>MeaNS - Measles Nucleotide Surveillance Program.</title>
        <authorList>
            <person name="Tran T."/>
            <person name="Druce J."/>
        </authorList>
    </citation>
    <scope>NUCLEOTIDE SEQUENCE</scope>
    <source>
        <strain evidence="1">UCB-OBI-ISO-001</strain>
        <tissue evidence="1">Gonad</tissue>
    </source>
</reference>
<organism evidence="1">
    <name type="scientific">Octopus bimaculoides</name>
    <name type="common">California two-spotted octopus</name>
    <dbReference type="NCBI Taxonomy" id="37653"/>
    <lineage>
        <taxon>Eukaryota</taxon>
        <taxon>Metazoa</taxon>
        <taxon>Spiralia</taxon>
        <taxon>Lophotrochozoa</taxon>
        <taxon>Mollusca</taxon>
        <taxon>Cephalopoda</taxon>
        <taxon>Coleoidea</taxon>
        <taxon>Octopodiformes</taxon>
        <taxon>Octopoda</taxon>
        <taxon>Incirrata</taxon>
        <taxon>Octopodidae</taxon>
        <taxon>Octopus</taxon>
    </lineage>
</organism>
<name>A0A0L8HDQ1_OCTBM</name>
<accession>A0A0L8HDQ1</accession>
<sequence>MWNLTIRLELCHSQSALSCCCACDQAHCHATCRHIFLLKELHLTGHFTKYILIQILT</sequence>
<dbReference type="AlphaFoldDB" id="A0A0L8HDQ1"/>
<protein>
    <submittedName>
        <fullName evidence="1">Uncharacterized protein</fullName>
    </submittedName>
</protein>
<gene>
    <name evidence="1" type="ORF">OCBIM_22017275mg</name>
</gene>
<dbReference type="EMBL" id="KQ418475">
    <property type="protein sequence ID" value="KOF87199.1"/>
    <property type="molecule type" value="Genomic_DNA"/>
</dbReference>
<proteinExistence type="predicted"/>